<sequence>GCGCLRRGMGVGGGEEMVQWVRAEESLEVESESGGGAKMEKIVVSVRLRPLNEKEVAENDPSDWECINDTTIIFRNSLSDRSMNPTAYTFAIEIYNEAVRDLLSTDSAPLRLLDDPETIESSAREFLGKDNSSSIVASVV</sequence>
<dbReference type="PANTHER" id="PTHR47968">
    <property type="entry name" value="CENTROMERE PROTEIN E"/>
    <property type="match status" value="1"/>
</dbReference>
<dbReference type="GO" id="GO:0007018">
    <property type="term" value="P:microtubule-based movement"/>
    <property type="evidence" value="ECO:0007669"/>
    <property type="project" value="InterPro"/>
</dbReference>
<reference evidence="5 6" key="1">
    <citation type="journal article" date="2014" name="Agronomy (Basel)">
        <title>A Draft Genome Sequence for Ensete ventricosum, the Drought-Tolerant Tree Against Hunger.</title>
        <authorList>
            <person name="Harrison J."/>
            <person name="Moore K.A."/>
            <person name="Paszkiewicz K."/>
            <person name="Jones T."/>
            <person name="Grant M."/>
            <person name="Ambacheew D."/>
            <person name="Muzemil S."/>
            <person name="Studholme D.J."/>
        </authorList>
    </citation>
    <scope>NUCLEOTIDE SEQUENCE [LARGE SCALE GENOMIC DNA]</scope>
</reference>
<accession>A0A426ZHE2</accession>
<evidence type="ECO:0000256" key="3">
    <source>
        <dbReference type="PROSITE-ProRule" id="PRU00283"/>
    </source>
</evidence>
<dbReference type="PANTHER" id="PTHR47968:SF18">
    <property type="entry name" value="KINESIN-LIKE PROTEIN KIN-7F"/>
    <property type="match status" value="1"/>
</dbReference>
<dbReference type="InterPro" id="IPR001752">
    <property type="entry name" value="Kinesin_motor_dom"/>
</dbReference>
<name>A0A426ZHE2_ENSVE</name>
<proteinExistence type="inferred from homology"/>
<dbReference type="InterPro" id="IPR027417">
    <property type="entry name" value="P-loop_NTPase"/>
</dbReference>
<feature type="non-terminal residue" evidence="5">
    <location>
        <position position="1"/>
    </location>
</feature>
<evidence type="ECO:0000313" key="5">
    <source>
        <dbReference type="EMBL" id="RRT63402.1"/>
    </source>
</evidence>
<keyword evidence="2" id="KW-0505">Motor protein</keyword>
<evidence type="ECO:0000313" key="6">
    <source>
        <dbReference type="Proteomes" id="UP000287651"/>
    </source>
</evidence>
<evidence type="ECO:0000259" key="4">
    <source>
        <dbReference type="PROSITE" id="PS50067"/>
    </source>
</evidence>
<evidence type="ECO:0000256" key="2">
    <source>
        <dbReference type="ARBA" id="ARBA00023175"/>
    </source>
</evidence>
<gene>
    <name evidence="5" type="ORF">B296_00042733</name>
</gene>
<dbReference type="GO" id="GO:0005874">
    <property type="term" value="C:microtubule"/>
    <property type="evidence" value="ECO:0007669"/>
    <property type="project" value="UniProtKB-KW"/>
</dbReference>
<feature type="domain" description="Kinesin motor" evidence="4">
    <location>
        <begin position="41"/>
        <end position="140"/>
    </location>
</feature>
<comment type="caution">
    <text evidence="5">The sequence shown here is derived from an EMBL/GenBank/DDBJ whole genome shotgun (WGS) entry which is preliminary data.</text>
</comment>
<organism evidence="5 6">
    <name type="scientific">Ensete ventricosum</name>
    <name type="common">Abyssinian banana</name>
    <name type="synonym">Musa ensete</name>
    <dbReference type="NCBI Taxonomy" id="4639"/>
    <lineage>
        <taxon>Eukaryota</taxon>
        <taxon>Viridiplantae</taxon>
        <taxon>Streptophyta</taxon>
        <taxon>Embryophyta</taxon>
        <taxon>Tracheophyta</taxon>
        <taxon>Spermatophyta</taxon>
        <taxon>Magnoliopsida</taxon>
        <taxon>Liliopsida</taxon>
        <taxon>Zingiberales</taxon>
        <taxon>Musaceae</taxon>
        <taxon>Ensete</taxon>
    </lineage>
</organism>
<keyword evidence="1" id="KW-0493">Microtubule</keyword>
<protein>
    <recommendedName>
        <fullName evidence="4">Kinesin motor domain-containing protein</fullName>
    </recommendedName>
</protein>
<evidence type="ECO:0000256" key="1">
    <source>
        <dbReference type="ARBA" id="ARBA00022701"/>
    </source>
</evidence>
<dbReference type="PROSITE" id="PS50067">
    <property type="entry name" value="KINESIN_MOTOR_2"/>
    <property type="match status" value="1"/>
</dbReference>
<dbReference type="Proteomes" id="UP000287651">
    <property type="component" value="Unassembled WGS sequence"/>
</dbReference>
<dbReference type="SUPFAM" id="SSF52540">
    <property type="entry name" value="P-loop containing nucleoside triphosphate hydrolases"/>
    <property type="match status" value="1"/>
</dbReference>
<comment type="caution">
    <text evidence="3">Lacks conserved residue(s) required for the propagation of feature annotation.</text>
</comment>
<dbReference type="EMBL" id="AMZH03006610">
    <property type="protein sequence ID" value="RRT63402.1"/>
    <property type="molecule type" value="Genomic_DNA"/>
</dbReference>
<dbReference type="AlphaFoldDB" id="A0A426ZHE2"/>
<dbReference type="GO" id="GO:0003777">
    <property type="term" value="F:microtubule motor activity"/>
    <property type="evidence" value="ECO:0007669"/>
    <property type="project" value="InterPro"/>
</dbReference>
<dbReference type="GO" id="GO:0008017">
    <property type="term" value="F:microtubule binding"/>
    <property type="evidence" value="ECO:0007669"/>
    <property type="project" value="InterPro"/>
</dbReference>
<dbReference type="InterPro" id="IPR027640">
    <property type="entry name" value="Kinesin-like_fam"/>
</dbReference>
<comment type="similarity">
    <text evidence="3">Belongs to the TRAFAC class myosin-kinesin ATPase superfamily. Kinesin family.</text>
</comment>
<dbReference type="GO" id="GO:0005524">
    <property type="term" value="F:ATP binding"/>
    <property type="evidence" value="ECO:0007669"/>
    <property type="project" value="InterPro"/>
</dbReference>